<dbReference type="Pfam" id="PF04082">
    <property type="entry name" value="Fungal_trans"/>
    <property type="match status" value="1"/>
</dbReference>
<reference evidence="9 10" key="1">
    <citation type="journal article" date="2018" name="Proc. Natl. Acad. Sci. U.S.A.">
        <title>Linking secondary metabolites to gene clusters through genome sequencing of six diverse Aspergillus species.</title>
        <authorList>
            <person name="Kaerboelling I."/>
            <person name="Vesth T.C."/>
            <person name="Frisvad J.C."/>
            <person name="Nybo J.L."/>
            <person name="Theobald S."/>
            <person name="Kuo A."/>
            <person name="Bowyer P."/>
            <person name="Matsuda Y."/>
            <person name="Mondo S."/>
            <person name="Lyhne E.K."/>
            <person name="Kogle M.E."/>
            <person name="Clum A."/>
            <person name="Lipzen A."/>
            <person name="Salamov A."/>
            <person name="Ngan C.Y."/>
            <person name="Daum C."/>
            <person name="Chiniquy J."/>
            <person name="Barry K."/>
            <person name="LaButti K."/>
            <person name="Haridas S."/>
            <person name="Simmons B.A."/>
            <person name="Magnuson J.K."/>
            <person name="Mortensen U.H."/>
            <person name="Larsen T.O."/>
            <person name="Grigoriev I.V."/>
            <person name="Baker S.E."/>
            <person name="Andersen M.R."/>
        </authorList>
    </citation>
    <scope>NUCLEOTIDE SEQUENCE [LARGE SCALE GENOMIC DNA]</scope>
    <source>
        <strain evidence="9 10">IBT 24754</strain>
    </source>
</reference>
<evidence type="ECO:0000256" key="1">
    <source>
        <dbReference type="ARBA" id="ARBA00004123"/>
    </source>
</evidence>
<dbReference type="GO" id="GO:0008270">
    <property type="term" value="F:zinc ion binding"/>
    <property type="evidence" value="ECO:0007669"/>
    <property type="project" value="InterPro"/>
</dbReference>
<keyword evidence="5" id="KW-0804">Transcription</keyword>
<dbReference type="GO" id="GO:0006351">
    <property type="term" value="P:DNA-templated transcription"/>
    <property type="evidence" value="ECO:0007669"/>
    <property type="project" value="InterPro"/>
</dbReference>
<keyword evidence="4" id="KW-0238">DNA-binding</keyword>
<comment type="caution">
    <text evidence="9">The sequence shown here is derived from an EMBL/GenBank/DDBJ whole genome shotgun (WGS) entry which is preliminary data.</text>
</comment>
<dbReference type="GO" id="GO:0005634">
    <property type="term" value="C:nucleus"/>
    <property type="evidence" value="ECO:0007669"/>
    <property type="project" value="UniProtKB-SubCell"/>
</dbReference>
<organism evidence="9 10">
    <name type="scientific">Aspergillus ochraceoroseus IBT 24754</name>
    <dbReference type="NCBI Taxonomy" id="1392256"/>
    <lineage>
        <taxon>Eukaryota</taxon>
        <taxon>Fungi</taxon>
        <taxon>Dikarya</taxon>
        <taxon>Ascomycota</taxon>
        <taxon>Pezizomycotina</taxon>
        <taxon>Eurotiomycetes</taxon>
        <taxon>Eurotiomycetidae</taxon>
        <taxon>Eurotiales</taxon>
        <taxon>Aspergillaceae</taxon>
        <taxon>Aspergillus</taxon>
        <taxon>Aspergillus subgen. Nidulantes</taxon>
    </lineage>
</organism>
<name>A0A2T5M1Q1_9EURO</name>
<dbReference type="Pfam" id="PF00172">
    <property type="entry name" value="Zn_clus"/>
    <property type="match status" value="1"/>
</dbReference>
<evidence type="ECO:0000256" key="5">
    <source>
        <dbReference type="ARBA" id="ARBA00023163"/>
    </source>
</evidence>
<evidence type="ECO:0000256" key="6">
    <source>
        <dbReference type="ARBA" id="ARBA00023242"/>
    </source>
</evidence>
<dbReference type="PANTHER" id="PTHR31001">
    <property type="entry name" value="UNCHARACTERIZED TRANSCRIPTIONAL REGULATORY PROTEIN"/>
    <property type="match status" value="1"/>
</dbReference>
<dbReference type="PROSITE" id="PS50048">
    <property type="entry name" value="ZN2_CY6_FUNGAL_2"/>
    <property type="match status" value="1"/>
</dbReference>
<dbReference type="InterPro" id="IPR001138">
    <property type="entry name" value="Zn2Cys6_DnaBD"/>
</dbReference>
<keyword evidence="3" id="KW-0805">Transcription regulation</keyword>
<dbReference type="InterPro" id="IPR007219">
    <property type="entry name" value="XnlR_reg_dom"/>
</dbReference>
<dbReference type="PANTHER" id="PTHR31001:SF40">
    <property type="entry name" value="ZN(II)2CYS6 TRANSCRIPTION FACTOR (EUROFUNG)"/>
    <property type="match status" value="1"/>
</dbReference>
<gene>
    <name evidence="9" type="ORF">P175DRAFT_0507310</name>
</gene>
<dbReference type="GO" id="GO:0000981">
    <property type="term" value="F:DNA-binding transcription factor activity, RNA polymerase II-specific"/>
    <property type="evidence" value="ECO:0007669"/>
    <property type="project" value="InterPro"/>
</dbReference>
<dbReference type="OrthoDB" id="2406834at2759"/>
<dbReference type="InterPro" id="IPR050613">
    <property type="entry name" value="Sec_Metabolite_Reg"/>
</dbReference>
<feature type="domain" description="Zn(2)-C6 fungal-type" evidence="8">
    <location>
        <begin position="13"/>
        <end position="46"/>
    </location>
</feature>
<dbReference type="AlphaFoldDB" id="A0A2T5M1Q1"/>
<dbReference type="RefSeq" id="XP_040753857.1">
    <property type="nucleotide sequence ID" value="XM_040898258.1"/>
</dbReference>
<sequence>MSIPRTRQRVPVSCEPCRIRKIRCPRDTPPCGSCVRRRIPAERCVYRNNSGLTRTPSRELARRSPKSPRRPLHDNSPIANTPHQGAAAAESNADLRARIENLERLLDARTQSQGSGPPCPSVPDLDTEPAVTANPTGTLISLASGHVRYLPFTSSWRIVHRASHEASFPNQDSALTDTPNGPYPFGEHEVENRHNLLARLPPTEHCHQLTSLYLDSFGPIFPIIHRPTFQKKYHQFYENSDQVPLVWLALLFSVLGTAVLALDKDSPILSSLSRKANPWDRVTEISERYYTAAMKCLEADRYLWRHNISTLQALLNIIYGIHHSHGQTWTLLGLAHHLALSIGCHVDPATFSLDAVEVEERRRSWLGLMMLLCNQNMSMTGFDMHQRMLSSRVLLPAKVWDESILPGKPPPVAEPEEVMTPISYFISKSRLFEISSEICNPVTGAWPDNPALLRRLDAVIQAELAPWEQSYLSKIHTEYSLVHTNLLLSFAHHLVLLLHCTTLNEPSFGPSEHSWSKQRCMASAQRVLELHADFYHSPQFAPFHWYIRGRGAFHAFHAAFVLVLIFSSEPESPPPVNVLRMLHECYDRLEASRAHSLLCTRTATILRQILSSRLIGPQGTFSNEPATGVTQGATFNTSADLSNGQHFSIAADVDFPSFARQIEPLQWVNPINMDWDQWDVIMDSLGLAS</sequence>
<protein>
    <recommendedName>
        <fullName evidence="8">Zn(2)-C6 fungal-type domain-containing protein</fullName>
    </recommendedName>
</protein>
<evidence type="ECO:0000256" key="2">
    <source>
        <dbReference type="ARBA" id="ARBA00022723"/>
    </source>
</evidence>
<evidence type="ECO:0000313" key="9">
    <source>
        <dbReference type="EMBL" id="PTU22465.1"/>
    </source>
</evidence>
<dbReference type="GeneID" id="63815140"/>
<evidence type="ECO:0000256" key="3">
    <source>
        <dbReference type="ARBA" id="ARBA00023015"/>
    </source>
</evidence>
<evidence type="ECO:0000259" key="8">
    <source>
        <dbReference type="PROSITE" id="PS50048"/>
    </source>
</evidence>
<dbReference type="Gene3D" id="4.10.240.10">
    <property type="entry name" value="Zn(2)-C6 fungal-type DNA-binding domain"/>
    <property type="match status" value="1"/>
</dbReference>
<dbReference type="CDD" id="cd00067">
    <property type="entry name" value="GAL4"/>
    <property type="match status" value="1"/>
</dbReference>
<accession>A0A2T5M1Q1</accession>
<dbReference type="VEuPathDB" id="FungiDB:P175DRAFT_0507310"/>
<comment type="subcellular location">
    <subcellularLocation>
        <location evidence="1">Nucleus</location>
    </subcellularLocation>
</comment>
<evidence type="ECO:0000313" key="10">
    <source>
        <dbReference type="Proteomes" id="UP000244073"/>
    </source>
</evidence>
<dbReference type="InterPro" id="IPR036864">
    <property type="entry name" value="Zn2-C6_fun-type_DNA-bd_sf"/>
</dbReference>
<feature type="region of interest" description="Disordered" evidence="7">
    <location>
        <begin position="109"/>
        <end position="130"/>
    </location>
</feature>
<evidence type="ECO:0000256" key="4">
    <source>
        <dbReference type="ARBA" id="ARBA00023125"/>
    </source>
</evidence>
<dbReference type="SMART" id="SM00066">
    <property type="entry name" value="GAL4"/>
    <property type="match status" value="1"/>
</dbReference>
<dbReference type="SUPFAM" id="SSF57701">
    <property type="entry name" value="Zn2/Cys6 DNA-binding domain"/>
    <property type="match status" value="1"/>
</dbReference>
<keyword evidence="2" id="KW-0479">Metal-binding</keyword>
<evidence type="ECO:0000256" key="7">
    <source>
        <dbReference type="SAM" id="MobiDB-lite"/>
    </source>
</evidence>
<feature type="region of interest" description="Disordered" evidence="7">
    <location>
        <begin position="49"/>
        <end position="90"/>
    </location>
</feature>
<dbReference type="GO" id="GO:0003677">
    <property type="term" value="F:DNA binding"/>
    <property type="evidence" value="ECO:0007669"/>
    <property type="project" value="UniProtKB-KW"/>
</dbReference>
<dbReference type="CDD" id="cd12148">
    <property type="entry name" value="fungal_TF_MHR"/>
    <property type="match status" value="1"/>
</dbReference>
<dbReference type="EMBL" id="MSFN02000002">
    <property type="protein sequence ID" value="PTU22465.1"/>
    <property type="molecule type" value="Genomic_DNA"/>
</dbReference>
<keyword evidence="6" id="KW-0539">Nucleus</keyword>
<proteinExistence type="predicted"/>
<dbReference type="Proteomes" id="UP000244073">
    <property type="component" value="Unassembled WGS sequence"/>
</dbReference>